<dbReference type="EMBL" id="LDOV01000037">
    <property type="protein sequence ID" value="KLU99140.1"/>
    <property type="molecule type" value="Genomic_DNA"/>
</dbReference>
<evidence type="ECO:0000256" key="6">
    <source>
        <dbReference type="ARBA" id="ARBA00023136"/>
    </source>
</evidence>
<dbReference type="RefSeq" id="WP_047876059.1">
    <property type="nucleotide sequence ID" value="NZ_BMYC01000006.1"/>
</dbReference>
<evidence type="ECO:0000313" key="9">
    <source>
        <dbReference type="Proteomes" id="UP000036426"/>
    </source>
</evidence>
<name>A0A0J1GHU3_9GAMM</name>
<evidence type="ECO:0000256" key="3">
    <source>
        <dbReference type="ARBA" id="ARBA00022475"/>
    </source>
</evidence>
<dbReference type="PANTHER" id="PTHR40043">
    <property type="entry name" value="UPF0719 INNER MEMBRANE PROTEIN YJFL"/>
    <property type="match status" value="1"/>
</dbReference>
<proteinExistence type="inferred from homology"/>
<evidence type="ECO:0000256" key="2">
    <source>
        <dbReference type="ARBA" id="ARBA00005779"/>
    </source>
</evidence>
<evidence type="ECO:0000256" key="7">
    <source>
        <dbReference type="SAM" id="Phobius"/>
    </source>
</evidence>
<protein>
    <submittedName>
        <fullName evidence="8">Membrane protein</fullName>
    </submittedName>
</protein>
<evidence type="ECO:0000256" key="5">
    <source>
        <dbReference type="ARBA" id="ARBA00022989"/>
    </source>
</evidence>
<dbReference type="Proteomes" id="UP000036426">
    <property type="component" value="Unassembled WGS sequence"/>
</dbReference>
<dbReference type="InterPro" id="IPR007140">
    <property type="entry name" value="DUF350"/>
</dbReference>
<comment type="subcellular location">
    <subcellularLocation>
        <location evidence="1">Cell membrane</location>
        <topology evidence="1">Multi-pass membrane protein</topology>
    </subcellularLocation>
</comment>
<evidence type="ECO:0000256" key="4">
    <source>
        <dbReference type="ARBA" id="ARBA00022692"/>
    </source>
</evidence>
<organism evidence="8 9">
    <name type="scientific">Photobacterium aphoticum</name>
    <dbReference type="NCBI Taxonomy" id="754436"/>
    <lineage>
        <taxon>Bacteria</taxon>
        <taxon>Pseudomonadati</taxon>
        <taxon>Pseudomonadota</taxon>
        <taxon>Gammaproteobacteria</taxon>
        <taxon>Vibrionales</taxon>
        <taxon>Vibrionaceae</taxon>
        <taxon>Photobacterium</taxon>
    </lineage>
</organism>
<comment type="caution">
    <text evidence="8">The sequence shown here is derived from an EMBL/GenBank/DDBJ whole genome shotgun (WGS) entry which is preliminary data.</text>
</comment>
<dbReference type="PATRIC" id="fig|754436.4.peg.4067"/>
<keyword evidence="5 7" id="KW-1133">Transmembrane helix</keyword>
<dbReference type="OrthoDB" id="5573330at2"/>
<keyword evidence="3" id="KW-1003">Cell membrane</keyword>
<feature type="transmembrane region" description="Helical" evidence="7">
    <location>
        <begin position="114"/>
        <end position="134"/>
    </location>
</feature>
<dbReference type="GO" id="GO:0005886">
    <property type="term" value="C:plasma membrane"/>
    <property type="evidence" value="ECO:0007669"/>
    <property type="project" value="UniProtKB-SubCell"/>
</dbReference>
<dbReference type="Pfam" id="PF03994">
    <property type="entry name" value="DUF350"/>
    <property type="match status" value="1"/>
</dbReference>
<evidence type="ECO:0000256" key="1">
    <source>
        <dbReference type="ARBA" id="ARBA00004651"/>
    </source>
</evidence>
<dbReference type="AlphaFoldDB" id="A0A0J1GHU3"/>
<feature type="transmembrane region" description="Helical" evidence="7">
    <location>
        <begin position="80"/>
        <end position="102"/>
    </location>
</feature>
<feature type="transmembrane region" description="Helical" evidence="7">
    <location>
        <begin position="49"/>
        <end position="68"/>
    </location>
</feature>
<feature type="transmembrane region" description="Helical" evidence="7">
    <location>
        <begin position="6"/>
        <end position="28"/>
    </location>
</feature>
<evidence type="ECO:0000313" key="8">
    <source>
        <dbReference type="EMBL" id="KLU99140.1"/>
    </source>
</evidence>
<keyword evidence="9" id="KW-1185">Reference proteome</keyword>
<keyword evidence="4 7" id="KW-0812">Transmembrane</keyword>
<gene>
    <name evidence="8" type="ORF">ABT58_19210</name>
</gene>
<reference evidence="8 9" key="1">
    <citation type="submission" date="2015-05" db="EMBL/GenBank/DDBJ databases">
        <title>Photobacterium galathea sp. nov.</title>
        <authorList>
            <person name="Machado H."/>
            <person name="Gram L."/>
        </authorList>
    </citation>
    <scope>NUCLEOTIDE SEQUENCE [LARGE SCALE GENOMIC DNA]</scope>
    <source>
        <strain evidence="8 9">DSM 25995</strain>
    </source>
</reference>
<accession>A0A0J1GHU3</accession>
<comment type="similarity">
    <text evidence="2">Belongs to the UPF0719 family.</text>
</comment>
<dbReference type="PANTHER" id="PTHR40043:SF1">
    <property type="entry name" value="UPF0719 INNER MEMBRANE PROTEIN YJFL"/>
    <property type="match status" value="1"/>
</dbReference>
<keyword evidence="6 7" id="KW-0472">Membrane</keyword>
<sequence>MEVLTESLAGLGAFLLYFSLSLAFLLLFKFVYVRFTPHDEWKLVKEEKNVAAAIGLSGSILGYAIAISGAASNSVNLVDFALWGIVALIAQLIAFAILRFGFMPKIVERIEAGEIPAGILMAAVSVSVGLLNAACMTY</sequence>